<comment type="cofactor">
    <cofactor evidence="12">
        <name>heme</name>
        <dbReference type="ChEBI" id="CHEBI:30413"/>
    </cofactor>
    <text evidence="12">The heme is bound between the two transmembrane subunits.</text>
</comment>
<dbReference type="PROSITE" id="PS01000">
    <property type="entry name" value="SDH_CYT_1"/>
    <property type="match status" value="1"/>
</dbReference>
<evidence type="ECO:0000256" key="13">
    <source>
        <dbReference type="SAM" id="Phobius"/>
    </source>
</evidence>
<comment type="caution">
    <text evidence="14">The sequence shown here is derived from an EMBL/GenBank/DDBJ whole genome shotgun (WGS) entry which is preliminary data.</text>
</comment>
<keyword evidence="9 12" id="KW-0408">Iron</keyword>
<keyword evidence="6 13" id="KW-0812">Transmembrane</keyword>
<name>A0A0F5Q2C3_9HYPH</name>
<keyword evidence="7 12" id="KW-0479">Metal-binding</keyword>
<evidence type="ECO:0000256" key="7">
    <source>
        <dbReference type="ARBA" id="ARBA00022723"/>
    </source>
</evidence>
<dbReference type="InterPro" id="IPR034804">
    <property type="entry name" value="SQR/QFR_C/D"/>
</dbReference>
<evidence type="ECO:0000313" key="15">
    <source>
        <dbReference type="Proteomes" id="UP000033411"/>
    </source>
</evidence>
<comment type="subunit">
    <text evidence="11">Part of an enzyme complex containing four subunits: a flavoprotein, an iron-sulfur protein, plus two membrane-anchoring proteins, SdhC and SdhD. The complex can form homotrimers.</text>
</comment>
<evidence type="ECO:0000256" key="6">
    <source>
        <dbReference type="ARBA" id="ARBA00022692"/>
    </source>
</evidence>
<evidence type="ECO:0000256" key="1">
    <source>
        <dbReference type="ARBA" id="ARBA00004050"/>
    </source>
</evidence>
<dbReference type="PROSITE" id="PS01001">
    <property type="entry name" value="SDH_CYT_2"/>
    <property type="match status" value="1"/>
</dbReference>
<dbReference type="CDD" id="cd03499">
    <property type="entry name" value="SQR_TypeC_SdhC"/>
    <property type="match status" value="1"/>
</dbReference>
<evidence type="ECO:0000256" key="8">
    <source>
        <dbReference type="ARBA" id="ARBA00022989"/>
    </source>
</evidence>
<dbReference type="OrthoDB" id="9799441at2"/>
<keyword evidence="5 12" id="KW-0349">Heme</keyword>
<feature type="binding site" description="axial binding residue" evidence="12">
    <location>
        <position position="81"/>
    </location>
    <ligand>
        <name>heme</name>
        <dbReference type="ChEBI" id="CHEBI:30413"/>
        <note>ligand shared with second transmembrane subunit</note>
    </ligand>
    <ligandPart>
        <name>Fe</name>
        <dbReference type="ChEBI" id="CHEBI:18248"/>
    </ligandPart>
</feature>
<evidence type="ECO:0000256" key="12">
    <source>
        <dbReference type="PIRSR" id="PIRSR000178-1"/>
    </source>
</evidence>
<dbReference type="NCBIfam" id="TIGR02970">
    <property type="entry name" value="succ_dehyd_cytB"/>
    <property type="match status" value="1"/>
</dbReference>
<keyword evidence="8 13" id="KW-1133">Transmembrane helix</keyword>
<accession>A0A0F5Q2C3</accession>
<evidence type="ECO:0000313" key="14">
    <source>
        <dbReference type="EMBL" id="KKC35053.1"/>
    </source>
</evidence>
<dbReference type="Gene3D" id="1.20.1300.10">
    <property type="entry name" value="Fumarate reductase/succinate dehydrogenase, transmembrane subunit"/>
    <property type="match status" value="1"/>
</dbReference>
<dbReference type="GO" id="GO:0016020">
    <property type="term" value="C:membrane"/>
    <property type="evidence" value="ECO:0007669"/>
    <property type="project" value="UniProtKB-SubCell"/>
</dbReference>
<dbReference type="EMBL" id="LANJ01000047">
    <property type="protein sequence ID" value="KKC35053.1"/>
    <property type="molecule type" value="Genomic_DNA"/>
</dbReference>
<dbReference type="GO" id="GO:0046872">
    <property type="term" value="F:metal ion binding"/>
    <property type="evidence" value="ECO:0007669"/>
    <property type="project" value="UniProtKB-KW"/>
</dbReference>
<sequence length="128" mass="14286">MTVRSRPTSPHLQIYRWTITMATSILHRATGIAMYAGTVLLVAWLGAAAIGQDALNVVNAIYGSWFGQLVLFGFTWAMFQHLMSGLRHFIWDFAVMMEPGRREALGWATLAGSVILTLLVWTVFVWVG</sequence>
<evidence type="ECO:0000256" key="5">
    <source>
        <dbReference type="ARBA" id="ARBA00022617"/>
    </source>
</evidence>
<dbReference type="PANTHER" id="PTHR10978:SF5">
    <property type="entry name" value="SUCCINATE DEHYDROGENASE CYTOCHROME B560 SUBUNIT, MITOCHONDRIAL"/>
    <property type="match status" value="1"/>
</dbReference>
<dbReference type="GO" id="GO:0006099">
    <property type="term" value="P:tricarboxylic acid cycle"/>
    <property type="evidence" value="ECO:0007669"/>
    <property type="project" value="InterPro"/>
</dbReference>
<evidence type="ECO:0000256" key="3">
    <source>
        <dbReference type="ARBA" id="ARBA00007244"/>
    </source>
</evidence>
<dbReference type="InterPro" id="IPR000701">
    <property type="entry name" value="SuccDH_FuR_B_TM-su"/>
</dbReference>
<dbReference type="RefSeq" id="WP_046139639.1">
    <property type="nucleotide sequence ID" value="NZ_LANJ01000047.1"/>
</dbReference>
<evidence type="ECO:0000256" key="10">
    <source>
        <dbReference type="ARBA" id="ARBA00023136"/>
    </source>
</evidence>
<comment type="subcellular location">
    <subcellularLocation>
        <location evidence="2">Membrane</location>
        <topology evidence="2">Multi-pass membrane protein</topology>
    </subcellularLocation>
</comment>
<protein>
    <recommendedName>
        <fullName evidence="4">Succinate dehydrogenase cytochrome b556 subunit</fullName>
    </recommendedName>
</protein>
<dbReference type="STRING" id="1293439.WH87_17970"/>
<dbReference type="PANTHER" id="PTHR10978">
    <property type="entry name" value="SUCCINATE DEHYDROGENASE CYTOCHROME B560 SUBUNIT"/>
    <property type="match status" value="1"/>
</dbReference>
<gene>
    <name evidence="14" type="ORF">WH87_17970</name>
</gene>
<dbReference type="GO" id="GO:0009055">
    <property type="term" value="F:electron transfer activity"/>
    <property type="evidence" value="ECO:0007669"/>
    <property type="project" value="InterPro"/>
</dbReference>
<dbReference type="PIRSF" id="PIRSF000178">
    <property type="entry name" value="SDH_cyt_b560"/>
    <property type="match status" value="1"/>
</dbReference>
<keyword evidence="15" id="KW-1185">Reference proteome</keyword>
<dbReference type="PATRIC" id="fig|1293439.3.peg.3667"/>
<evidence type="ECO:0000256" key="11">
    <source>
        <dbReference type="ARBA" id="ARBA00025912"/>
    </source>
</evidence>
<reference evidence="14 15" key="1">
    <citation type="submission" date="2015-03" db="EMBL/GenBank/DDBJ databases">
        <authorList>
            <person name="Lepp D."/>
            <person name="Hassan Y.I."/>
            <person name="Li X.-Z."/>
            <person name="Zhou T."/>
        </authorList>
    </citation>
    <scope>NUCLEOTIDE SEQUENCE [LARGE SCALE GENOMIC DNA]</scope>
    <source>
        <strain evidence="14 15">E84</strain>
    </source>
</reference>
<evidence type="ECO:0000256" key="2">
    <source>
        <dbReference type="ARBA" id="ARBA00004141"/>
    </source>
</evidence>
<dbReference type="Pfam" id="PF01127">
    <property type="entry name" value="Sdh_cyt"/>
    <property type="match status" value="1"/>
</dbReference>
<feature type="transmembrane region" description="Helical" evidence="13">
    <location>
        <begin position="62"/>
        <end position="83"/>
    </location>
</feature>
<proteinExistence type="inferred from homology"/>
<keyword evidence="10 13" id="KW-0472">Membrane</keyword>
<feature type="transmembrane region" description="Helical" evidence="13">
    <location>
        <begin position="104"/>
        <end position="127"/>
    </location>
</feature>
<feature type="transmembrane region" description="Helical" evidence="13">
    <location>
        <begin position="32"/>
        <end position="50"/>
    </location>
</feature>
<dbReference type="SUPFAM" id="SSF81343">
    <property type="entry name" value="Fumarate reductase respiratory complex transmembrane subunits"/>
    <property type="match status" value="1"/>
</dbReference>
<dbReference type="InterPro" id="IPR014314">
    <property type="entry name" value="Succ_DH_cytb556"/>
</dbReference>
<dbReference type="Proteomes" id="UP000033411">
    <property type="component" value="Unassembled WGS sequence"/>
</dbReference>
<dbReference type="AlphaFoldDB" id="A0A0F5Q2C3"/>
<comment type="function">
    <text evidence="1">Membrane-anchoring subunit of succinate dehydrogenase (SDH).</text>
</comment>
<organism evidence="14 15">
    <name type="scientific">Devosia epidermidihirudinis</name>
    <dbReference type="NCBI Taxonomy" id="1293439"/>
    <lineage>
        <taxon>Bacteria</taxon>
        <taxon>Pseudomonadati</taxon>
        <taxon>Pseudomonadota</taxon>
        <taxon>Alphaproteobacteria</taxon>
        <taxon>Hyphomicrobiales</taxon>
        <taxon>Devosiaceae</taxon>
        <taxon>Devosia</taxon>
    </lineage>
</organism>
<comment type="similarity">
    <text evidence="3">Belongs to the cytochrome b560 family.</text>
</comment>
<evidence type="ECO:0000256" key="4">
    <source>
        <dbReference type="ARBA" id="ARBA00020076"/>
    </source>
</evidence>
<evidence type="ECO:0000256" key="9">
    <source>
        <dbReference type="ARBA" id="ARBA00023004"/>
    </source>
</evidence>
<dbReference type="InterPro" id="IPR018495">
    <property type="entry name" value="Succ_DH_cyt_bsu_CS"/>
</dbReference>